<organism evidence="6 7">
    <name type="scientific">Monosiga brevicollis</name>
    <name type="common">Choanoflagellate</name>
    <dbReference type="NCBI Taxonomy" id="81824"/>
    <lineage>
        <taxon>Eukaryota</taxon>
        <taxon>Choanoflagellata</taxon>
        <taxon>Craspedida</taxon>
        <taxon>Salpingoecidae</taxon>
        <taxon>Monosiga</taxon>
    </lineage>
</organism>
<dbReference type="InParanoid" id="A9UT49"/>
<dbReference type="Gene3D" id="3.40.50.150">
    <property type="entry name" value="Vaccinia Virus protein VP39"/>
    <property type="match status" value="1"/>
</dbReference>
<dbReference type="Pfam" id="PF08242">
    <property type="entry name" value="Methyltransf_12"/>
    <property type="match status" value="1"/>
</dbReference>
<dbReference type="STRING" id="81824.A9UT49"/>
<dbReference type="GO" id="GO:0008757">
    <property type="term" value="F:S-adenosylmethionine-dependent methyltransferase activity"/>
    <property type="evidence" value="ECO:0007669"/>
    <property type="project" value="UniProtKB-ARBA"/>
</dbReference>
<dbReference type="CDD" id="cd02440">
    <property type="entry name" value="AdoMet_MTases"/>
    <property type="match status" value="1"/>
</dbReference>
<evidence type="ECO:0000259" key="5">
    <source>
        <dbReference type="Pfam" id="PF08242"/>
    </source>
</evidence>
<dbReference type="InterPro" id="IPR026113">
    <property type="entry name" value="METTL2/6/8-like"/>
</dbReference>
<evidence type="ECO:0000256" key="3">
    <source>
        <dbReference type="ARBA" id="ARBA00022679"/>
    </source>
</evidence>
<feature type="domain" description="Methyltransferase type 12" evidence="5">
    <location>
        <begin position="73"/>
        <end position="172"/>
    </location>
</feature>
<dbReference type="AlphaFoldDB" id="A9UT49"/>
<reference evidence="6 7" key="1">
    <citation type="journal article" date="2008" name="Nature">
        <title>The genome of the choanoflagellate Monosiga brevicollis and the origin of metazoans.</title>
        <authorList>
            <consortium name="JGI Sequencing"/>
            <person name="King N."/>
            <person name="Westbrook M.J."/>
            <person name="Young S.L."/>
            <person name="Kuo A."/>
            <person name="Abedin M."/>
            <person name="Chapman J."/>
            <person name="Fairclough S."/>
            <person name="Hellsten U."/>
            <person name="Isogai Y."/>
            <person name="Letunic I."/>
            <person name="Marr M."/>
            <person name="Pincus D."/>
            <person name="Putnam N."/>
            <person name="Rokas A."/>
            <person name="Wright K.J."/>
            <person name="Zuzow R."/>
            <person name="Dirks W."/>
            <person name="Good M."/>
            <person name="Goodstein D."/>
            <person name="Lemons D."/>
            <person name="Li W."/>
            <person name="Lyons J.B."/>
            <person name="Morris A."/>
            <person name="Nichols S."/>
            <person name="Richter D.J."/>
            <person name="Salamov A."/>
            <person name="Bork P."/>
            <person name="Lim W.A."/>
            <person name="Manning G."/>
            <person name="Miller W.T."/>
            <person name="McGinnis W."/>
            <person name="Shapiro H."/>
            <person name="Tjian R."/>
            <person name="Grigoriev I.V."/>
            <person name="Rokhsar D."/>
        </authorList>
    </citation>
    <scope>NUCLEOTIDE SEQUENCE [LARGE SCALE GENOMIC DNA]</scope>
    <source>
        <strain evidence="7">MX1 / ATCC 50154</strain>
    </source>
</reference>
<accession>A9UT49</accession>
<dbReference type="FunCoup" id="A9UT49">
    <property type="interactions" value="1309"/>
</dbReference>
<dbReference type="PANTHER" id="PTHR22809">
    <property type="entry name" value="METHYLTRANSFERASE-RELATED"/>
    <property type="match status" value="1"/>
</dbReference>
<comment type="function">
    <text evidence="4">S-adenosyl-L-methionine-dependent methyltransferase.</text>
</comment>
<dbReference type="GeneID" id="5889162"/>
<dbReference type="InterPro" id="IPR013217">
    <property type="entry name" value="Methyltransf_12"/>
</dbReference>
<proteinExistence type="inferred from homology"/>
<name>A9UT49_MONBE</name>
<keyword evidence="2 4" id="KW-0489">Methyltransferase</keyword>
<dbReference type="Proteomes" id="UP000001357">
    <property type="component" value="Unassembled WGS sequence"/>
</dbReference>
<protein>
    <recommendedName>
        <fullName evidence="4">tRNA N(3)-methylcytidine methyltransferase</fullName>
        <ecNumber evidence="4">2.1.1.-</ecNumber>
    </recommendedName>
</protein>
<dbReference type="InterPro" id="IPR029063">
    <property type="entry name" value="SAM-dependent_MTases_sf"/>
</dbReference>
<gene>
    <name evidence="6" type="ORF">MONBRDRAFT_23351</name>
</gene>
<evidence type="ECO:0000313" key="6">
    <source>
        <dbReference type="EMBL" id="EDQ91183.1"/>
    </source>
</evidence>
<dbReference type="eggNOG" id="KOG2361">
    <property type="taxonomic scope" value="Eukaryota"/>
</dbReference>
<evidence type="ECO:0000256" key="2">
    <source>
        <dbReference type="ARBA" id="ARBA00022603"/>
    </source>
</evidence>
<keyword evidence="7" id="KW-1185">Reference proteome</keyword>
<dbReference type="OMA" id="DAQRNWD"/>
<dbReference type="RefSeq" id="XP_001743605.1">
    <property type="nucleotide sequence ID" value="XM_001743553.1"/>
</dbReference>
<keyword evidence="3 4" id="KW-0808">Transferase</keyword>
<dbReference type="PIRSF" id="PIRSF037755">
    <property type="entry name" value="Mettl2_prd"/>
    <property type="match status" value="1"/>
</dbReference>
<evidence type="ECO:0000313" key="7">
    <source>
        <dbReference type="Proteomes" id="UP000001357"/>
    </source>
</evidence>
<evidence type="ECO:0000256" key="1">
    <source>
        <dbReference type="ARBA" id="ARBA00009725"/>
    </source>
</evidence>
<dbReference type="PANTHER" id="PTHR22809:SF5">
    <property type="entry name" value="TRNA N(3)-METHYLCYTIDINE METHYLTRANSFERASE METTL6"/>
    <property type="match status" value="1"/>
</dbReference>
<dbReference type="EC" id="2.1.1.-" evidence="4"/>
<dbReference type="GO" id="GO:0032259">
    <property type="term" value="P:methylation"/>
    <property type="evidence" value="ECO:0007669"/>
    <property type="project" value="UniProtKB-KW"/>
</dbReference>
<dbReference type="KEGG" id="mbr:MONBRDRAFT_23351"/>
<dbReference type="GO" id="GO:0008173">
    <property type="term" value="F:RNA methyltransferase activity"/>
    <property type="evidence" value="ECO:0007669"/>
    <property type="project" value="UniProtKB-ARBA"/>
</dbReference>
<dbReference type="SUPFAM" id="SSF53335">
    <property type="entry name" value="S-adenosyl-L-methionine-dependent methyltransferases"/>
    <property type="match status" value="1"/>
</dbReference>
<comment type="similarity">
    <text evidence="1 4">Belongs to the methyltransferase superfamily. METL family.</text>
</comment>
<sequence>MAQEAPLREFLVQKCDREQQRHWDLFYKRNTTNFFKDRNWLLREFPELMLQAVPEAKAEQGEKATASRPVLFELGCGVGNTIFPLRRENPNLFVHACDLSPRAVEHVKQHEEYDPANVHAFHCNLATDNVLDHVPAGSCHLITAFFVFSALSLEQMGTVIDSLAKIMAPGGKVCFRDYAIFDHAMIRFKKGHKLGDRFYMRQDGTRTYFLRQDEARQLFESRGFKSDRVGYVRRDTVNVKESIDVARCFLQGVFVY</sequence>
<dbReference type="EMBL" id="CH991545">
    <property type="protein sequence ID" value="EDQ91183.1"/>
    <property type="molecule type" value="Genomic_DNA"/>
</dbReference>
<evidence type="ECO:0000256" key="4">
    <source>
        <dbReference type="PIRNR" id="PIRNR037755"/>
    </source>
</evidence>